<proteinExistence type="predicted"/>
<reference evidence="1" key="1">
    <citation type="journal article" date="2015" name="Nature">
        <title>Complex archaea that bridge the gap between prokaryotes and eukaryotes.</title>
        <authorList>
            <person name="Spang A."/>
            <person name="Saw J.H."/>
            <person name="Jorgensen S.L."/>
            <person name="Zaremba-Niedzwiedzka K."/>
            <person name="Martijn J."/>
            <person name="Lind A.E."/>
            <person name="van Eijk R."/>
            <person name="Schleper C."/>
            <person name="Guy L."/>
            <person name="Ettema T.J."/>
        </authorList>
    </citation>
    <scope>NUCLEOTIDE SEQUENCE</scope>
</reference>
<evidence type="ECO:0000313" key="1">
    <source>
        <dbReference type="EMBL" id="KKK43391.1"/>
    </source>
</evidence>
<feature type="non-terminal residue" evidence="1">
    <location>
        <position position="28"/>
    </location>
</feature>
<name>A0A0F8Y577_9ZZZZ</name>
<dbReference type="AlphaFoldDB" id="A0A0F8Y577"/>
<comment type="caution">
    <text evidence="1">The sequence shown here is derived from an EMBL/GenBank/DDBJ whole genome shotgun (WGS) entry which is preliminary data.</text>
</comment>
<protein>
    <submittedName>
        <fullName evidence="1">Uncharacterized protein</fullName>
    </submittedName>
</protein>
<organism evidence="1">
    <name type="scientific">marine sediment metagenome</name>
    <dbReference type="NCBI Taxonomy" id="412755"/>
    <lineage>
        <taxon>unclassified sequences</taxon>
        <taxon>metagenomes</taxon>
        <taxon>ecological metagenomes</taxon>
    </lineage>
</organism>
<dbReference type="EMBL" id="LAZR01070254">
    <property type="protein sequence ID" value="KKK43391.1"/>
    <property type="molecule type" value="Genomic_DNA"/>
</dbReference>
<sequence>MSRPSRTRAEKLARFHLHAVIAVSTEDR</sequence>
<accession>A0A0F8Y577</accession>
<gene>
    <name evidence="1" type="ORF">LCGC14_3168560</name>
</gene>